<name>A0A4S8R2L5_9HELO</name>
<sequence>MTPSYMMQMHLNKDVFTVVDRDASLHIESFPTLENEISMSGGQIRSWYLEAWTVVGQLKRGAVRGKSDWWGRREGQRGIRYVGWCQVGAKERTGQNVLEDTIHTKDLEFTLPCDS</sequence>
<reference evidence="1 2" key="1">
    <citation type="submission" date="2017-12" db="EMBL/GenBank/DDBJ databases">
        <title>Comparative genomics of Botrytis spp.</title>
        <authorList>
            <person name="Valero-Jimenez C.A."/>
            <person name="Tapia P."/>
            <person name="Veloso J."/>
            <person name="Silva-Moreno E."/>
            <person name="Staats M."/>
            <person name="Valdes J.H."/>
            <person name="Van Kan J.A.L."/>
        </authorList>
    </citation>
    <scope>NUCLEOTIDE SEQUENCE [LARGE SCALE GENOMIC DNA]</scope>
    <source>
        <strain evidence="1 2">MUCL435</strain>
    </source>
</reference>
<evidence type="ECO:0000313" key="1">
    <source>
        <dbReference type="EMBL" id="THV48329.1"/>
    </source>
</evidence>
<gene>
    <name evidence="1" type="ORF">BGAL_0255g00150</name>
</gene>
<protein>
    <submittedName>
        <fullName evidence="1">Uncharacterized protein</fullName>
    </submittedName>
</protein>
<dbReference type="AlphaFoldDB" id="A0A4S8R2L5"/>
<organism evidence="1 2">
    <name type="scientific">Botrytis galanthina</name>
    <dbReference type="NCBI Taxonomy" id="278940"/>
    <lineage>
        <taxon>Eukaryota</taxon>
        <taxon>Fungi</taxon>
        <taxon>Dikarya</taxon>
        <taxon>Ascomycota</taxon>
        <taxon>Pezizomycotina</taxon>
        <taxon>Leotiomycetes</taxon>
        <taxon>Helotiales</taxon>
        <taxon>Sclerotiniaceae</taxon>
        <taxon>Botrytis</taxon>
    </lineage>
</organism>
<dbReference type="Proteomes" id="UP000308671">
    <property type="component" value="Unassembled WGS sequence"/>
</dbReference>
<dbReference type="EMBL" id="PQXL01000255">
    <property type="protein sequence ID" value="THV48329.1"/>
    <property type="molecule type" value="Genomic_DNA"/>
</dbReference>
<comment type="caution">
    <text evidence="1">The sequence shown here is derived from an EMBL/GenBank/DDBJ whole genome shotgun (WGS) entry which is preliminary data.</text>
</comment>
<evidence type="ECO:0000313" key="2">
    <source>
        <dbReference type="Proteomes" id="UP000308671"/>
    </source>
</evidence>
<proteinExistence type="predicted"/>
<keyword evidence="2" id="KW-1185">Reference proteome</keyword>
<accession>A0A4S8R2L5</accession>